<evidence type="ECO:0000259" key="6">
    <source>
        <dbReference type="PROSITE" id="PS50157"/>
    </source>
</evidence>
<dbReference type="Pfam" id="PF05049">
    <property type="entry name" value="IIGP"/>
    <property type="match status" value="1"/>
</dbReference>
<dbReference type="InterPro" id="IPR013083">
    <property type="entry name" value="Znf_RING/FYVE/PHD"/>
</dbReference>
<dbReference type="GO" id="GO:0005525">
    <property type="term" value="F:GTP binding"/>
    <property type="evidence" value="ECO:0007669"/>
    <property type="project" value="InterPro"/>
</dbReference>
<dbReference type="PANTHER" id="PTHR32341:SF10">
    <property type="entry name" value="INTERFERON-INDUCIBLE GTPASE 5"/>
    <property type="match status" value="1"/>
</dbReference>
<feature type="domain" description="C2H2-type" evidence="6">
    <location>
        <begin position="16"/>
        <end position="38"/>
    </location>
</feature>
<keyword evidence="8" id="KW-1185">Reference proteome</keyword>
<feature type="domain" description="TRAF-type" evidence="5">
    <location>
        <begin position="52"/>
        <end position="99"/>
    </location>
</feature>
<protein>
    <submittedName>
        <fullName evidence="7">Uncharacterized protein</fullName>
    </submittedName>
</protein>
<name>A0AA36I9E4_9DINO</name>
<comment type="caution">
    <text evidence="7">The sequence shown here is derived from an EMBL/GenBank/DDBJ whole genome shotgun (WGS) entry which is preliminary data.</text>
</comment>
<evidence type="ECO:0000259" key="5">
    <source>
        <dbReference type="PROSITE" id="PS50145"/>
    </source>
</evidence>
<proteinExistence type="predicted"/>
<dbReference type="SMART" id="SM00355">
    <property type="entry name" value="ZnF_C2H2"/>
    <property type="match status" value="3"/>
</dbReference>
<keyword evidence="3 4" id="KW-0862">Zinc</keyword>
<keyword evidence="1 4" id="KW-0479">Metal-binding</keyword>
<dbReference type="Proteomes" id="UP001178507">
    <property type="component" value="Unassembled WGS sequence"/>
</dbReference>
<dbReference type="PROSITE" id="PS50145">
    <property type="entry name" value="ZF_TRAF"/>
    <property type="match status" value="1"/>
</dbReference>
<gene>
    <name evidence="7" type="ORF">EVOR1521_LOCUS10607</name>
</gene>
<dbReference type="InterPro" id="IPR027417">
    <property type="entry name" value="P-loop_NTPase"/>
</dbReference>
<dbReference type="InterPro" id="IPR051515">
    <property type="entry name" value="IRG"/>
</dbReference>
<evidence type="ECO:0000256" key="3">
    <source>
        <dbReference type="ARBA" id="ARBA00022833"/>
    </source>
</evidence>
<dbReference type="AlphaFoldDB" id="A0AA36I9E4"/>
<dbReference type="EMBL" id="CAUJNA010001024">
    <property type="protein sequence ID" value="CAJ1383502.1"/>
    <property type="molecule type" value="Genomic_DNA"/>
</dbReference>
<sequence>MGGGRSSTPPKPTVKYTCGFCSHSTDSESNLRDHKKSHQCSHCNEHFSNLTAHQDVCHAVMIQCTVCSTRISRGRMAAHIETHRCSNCHQLVEHSEERCPMVWCQAHQRRQPCADCEKVPCPICQVKQANQAACDAHQEERHRCPKCEGLFPNAAEHQQQECAKRDVTCGICSQVTAFEDSAAHAEGHRCNNCKELAAHPEDRCHMVYCEEHSCLKPCVPCDYPKPEWLDLSQKGFNVVMAGLSNVGKSSLINHLCKAAAKVGHGQTTMEATRYTLDVSSGYVEEFLKSADSIHGPCIRENLKRANVWDLPGHGTPEFPPSRYISAMGLRYFDYVVLAISGTVMEVDVNLVNMLRNLTPPVKCLVVQAKVDIPLTQALDLLPDDATHEQIESAALECMEGLREQTAKNLGCDVPIYLVSNPEEIGRRNFFKNEIKRMIETSPFLDKLLLDIIEARAGHRLHQSWEGPLRKIEEPRRQLLIRQLHSLHAD</sequence>
<dbReference type="PROSITE" id="PS50157">
    <property type="entry name" value="ZINC_FINGER_C2H2_2"/>
    <property type="match status" value="1"/>
</dbReference>
<dbReference type="InterPro" id="IPR007743">
    <property type="entry name" value="Immunity-related_GTPase-like"/>
</dbReference>
<organism evidence="7 8">
    <name type="scientific">Effrenium voratum</name>
    <dbReference type="NCBI Taxonomy" id="2562239"/>
    <lineage>
        <taxon>Eukaryota</taxon>
        <taxon>Sar</taxon>
        <taxon>Alveolata</taxon>
        <taxon>Dinophyceae</taxon>
        <taxon>Suessiales</taxon>
        <taxon>Symbiodiniaceae</taxon>
        <taxon>Effrenium</taxon>
    </lineage>
</organism>
<evidence type="ECO:0000256" key="1">
    <source>
        <dbReference type="ARBA" id="ARBA00022723"/>
    </source>
</evidence>
<evidence type="ECO:0000313" key="8">
    <source>
        <dbReference type="Proteomes" id="UP001178507"/>
    </source>
</evidence>
<evidence type="ECO:0000256" key="4">
    <source>
        <dbReference type="PROSITE-ProRule" id="PRU00207"/>
    </source>
</evidence>
<reference evidence="7" key="1">
    <citation type="submission" date="2023-08" db="EMBL/GenBank/DDBJ databases">
        <authorList>
            <person name="Chen Y."/>
            <person name="Shah S."/>
            <person name="Dougan E. K."/>
            <person name="Thang M."/>
            <person name="Chan C."/>
        </authorList>
    </citation>
    <scope>NUCLEOTIDE SEQUENCE</scope>
</reference>
<dbReference type="SUPFAM" id="SSF52540">
    <property type="entry name" value="P-loop containing nucleoside triphosphate hydrolases"/>
    <property type="match status" value="1"/>
</dbReference>
<evidence type="ECO:0000256" key="2">
    <source>
        <dbReference type="ARBA" id="ARBA00022771"/>
    </source>
</evidence>
<dbReference type="GO" id="GO:0008270">
    <property type="term" value="F:zinc ion binding"/>
    <property type="evidence" value="ECO:0007669"/>
    <property type="project" value="UniProtKB-KW"/>
</dbReference>
<dbReference type="PANTHER" id="PTHR32341">
    <property type="entry name" value="INTERFERON-INDUCIBLE GTPASE"/>
    <property type="match status" value="1"/>
</dbReference>
<dbReference type="Gene3D" id="3.40.50.300">
    <property type="entry name" value="P-loop containing nucleotide triphosphate hydrolases"/>
    <property type="match status" value="1"/>
</dbReference>
<feature type="zinc finger region" description="TRAF-type" evidence="4">
    <location>
        <begin position="52"/>
        <end position="99"/>
    </location>
</feature>
<dbReference type="Gene3D" id="3.30.40.10">
    <property type="entry name" value="Zinc/RING finger domain, C3HC4 (zinc finger)"/>
    <property type="match status" value="1"/>
</dbReference>
<dbReference type="InterPro" id="IPR001293">
    <property type="entry name" value="Znf_TRAF"/>
</dbReference>
<dbReference type="InterPro" id="IPR013087">
    <property type="entry name" value="Znf_C2H2_type"/>
</dbReference>
<accession>A0AA36I9E4</accession>
<evidence type="ECO:0000313" key="7">
    <source>
        <dbReference type="EMBL" id="CAJ1383502.1"/>
    </source>
</evidence>
<keyword evidence="2 4" id="KW-0863">Zinc-finger</keyword>
<dbReference type="GO" id="GO:0016020">
    <property type="term" value="C:membrane"/>
    <property type="evidence" value="ECO:0007669"/>
    <property type="project" value="InterPro"/>
</dbReference>